<feature type="chain" id="PRO_5046770531" description="Spore-associated protein A" evidence="1">
    <location>
        <begin position="25"/>
        <end position="123"/>
    </location>
</feature>
<evidence type="ECO:0000313" key="3">
    <source>
        <dbReference type="Proteomes" id="UP001500280"/>
    </source>
</evidence>
<comment type="caution">
    <text evidence="2">The sequence shown here is derived from an EMBL/GenBank/DDBJ whole genome shotgun (WGS) entry which is preliminary data.</text>
</comment>
<organism evidence="2 3">
    <name type="scientific">Kribbella yunnanensis</name>
    <dbReference type="NCBI Taxonomy" id="190194"/>
    <lineage>
        <taxon>Bacteria</taxon>
        <taxon>Bacillati</taxon>
        <taxon>Actinomycetota</taxon>
        <taxon>Actinomycetes</taxon>
        <taxon>Propionibacteriales</taxon>
        <taxon>Kribbellaceae</taxon>
        <taxon>Kribbella</taxon>
    </lineage>
</organism>
<dbReference type="EMBL" id="BAAANF010000007">
    <property type="protein sequence ID" value="GAA1677890.1"/>
    <property type="molecule type" value="Genomic_DNA"/>
</dbReference>
<evidence type="ECO:0008006" key="4">
    <source>
        <dbReference type="Google" id="ProtNLM"/>
    </source>
</evidence>
<dbReference type="RefSeq" id="WP_344149068.1">
    <property type="nucleotide sequence ID" value="NZ_BAAANF010000007.1"/>
</dbReference>
<evidence type="ECO:0000313" key="2">
    <source>
        <dbReference type="EMBL" id="GAA1677890.1"/>
    </source>
</evidence>
<feature type="signal peptide" evidence="1">
    <location>
        <begin position="1"/>
        <end position="24"/>
    </location>
</feature>
<sequence>MKKLLVMAAATAAAVAGIAAPAQASTAGTQACDLHIGKGVYSSANMLYVGVSLDGCSTSVTEVRVELHRADSASGPFTKFDETMAYSGGGAWFGPGTDCGYWKAVAFWQDQTETTPDVNQGCS</sequence>
<protein>
    <recommendedName>
        <fullName evidence="4">Spore-associated protein A</fullName>
    </recommendedName>
</protein>
<name>A0ABN2GWB2_9ACTN</name>
<dbReference type="Proteomes" id="UP001500280">
    <property type="component" value="Unassembled WGS sequence"/>
</dbReference>
<reference evidence="2 3" key="1">
    <citation type="journal article" date="2019" name="Int. J. Syst. Evol. Microbiol.">
        <title>The Global Catalogue of Microorganisms (GCM) 10K type strain sequencing project: providing services to taxonomists for standard genome sequencing and annotation.</title>
        <authorList>
            <consortium name="The Broad Institute Genomics Platform"/>
            <consortium name="The Broad Institute Genome Sequencing Center for Infectious Disease"/>
            <person name="Wu L."/>
            <person name="Ma J."/>
        </authorList>
    </citation>
    <scope>NUCLEOTIDE SEQUENCE [LARGE SCALE GENOMIC DNA]</scope>
    <source>
        <strain evidence="2 3">JCM 14307</strain>
    </source>
</reference>
<gene>
    <name evidence="2" type="ORF">GCM10009745_21740</name>
</gene>
<dbReference type="PROSITE" id="PS51257">
    <property type="entry name" value="PROKAR_LIPOPROTEIN"/>
    <property type="match status" value="1"/>
</dbReference>
<keyword evidence="1" id="KW-0732">Signal</keyword>
<evidence type="ECO:0000256" key="1">
    <source>
        <dbReference type="SAM" id="SignalP"/>
    </source>
</evidence>
<accession>A0ABN2GWB2</accession>
<keyword evidence="3" id="KW-1185">Reference proteome</keyword>
<proteinExistence type="predicted"/>